<feature type="domain" description="HTH cro/C1-type" evidence="1">
    <location>
        <begin position="134"/>
        <end position="165"/>
    </location>
</feature>
<organism evidence="2">
    <name type="scientific">mine drainage metagenome</name>
    <dbReference type="NCBI Taxonomy" id="410659"/>
    <lineage>
        <taxon>unclassified sequences</taxon>
        <taxon>metagenomes</taxon>
        <taxon>ecological metagenomes</taxon>
    </lineage>
</organism>
<dbReference type="Pfam" id="PF13560">
    <property type="entry name" value="HTH_31"/>
    <property type="match status" value="1"/>
</dbReference>
<dbReference type="InterPro" id="IPR010982">
    <property type="entry name" value="Lambda_DNA-bd_dom_sf"/>
</dbReference>
<dbReference type="SMART" id="SM00530">
    <property type="entry name" value="HTH_XRE"/>
    <property type="match status" value="1"/>
</dbReference>
<comment type="caution">
    <text evidence="2">The sequence shown here is derived from an EMBL/GenBank/DDBJ whole genome shotgun (WGS) entry which is preliminary data.</text>
</comment>
<dbReference type="AlphaFoldDB" id="T0ZI98"/>
<dbReference type="PROSITE" id="PS50943">
    <property type="entry name" value="HTH_CROC1"/>
    <property type="match status" value="1"/>
</dbReference>
<gene>
    <name evidence="2" type="ORF">B1B_13533</name>
</gene>
<dbReference type="InterPro" id="IPR059051">
    <property type="entry name" value="MTH_967_PDDEXK"/>
</dbReference>
<evidence type="ECO:0000313" key="2">
    <source>
        <dbReference type="EMBL" id="EQD44413.1"/>
    </source>
</evidence>
<proteinExistence type="predicted"/>
<evidence type="ECO:0000259" key="1">
    <source>
        <dbReference type="PROSITE" id="PS50943"/>
    </source>
</evidence>
<feature type="non-terminal residue" evidence="2">
    <location>
        <position position="191"/>
    </location>
</feature>
<dbReference type="CDD" id="cd00093">
    <property type="entry name" value="HTH_XRE"/>
    <property type="match status" value="1"/>
</dbReference>
<accession>T0ZI98</accession>
<name>T0ZI98_9ZZZZ</name>
<dbReference type="InterPro" id="IPR001387">
    <property type="entry name" value="Cro/C1-type_HTH"/>
</dbReference>
<dbReference type="EMBL" id="AUZY01008910">
    <property type="protein sequence ID" value="EQD44413.1"/>
    <property type="molecule type" value="Genomic_DNA"/>
</dbReference>
<dbReference type="GO" id="GO:0003677">
    <property type="term" value="F:DNA binding"/>
    <property type="evidence" value="ECO:0007669"/>
    <property type="project" value="InterPro"/>
</dbReference>
<dbReference type="Pfam" id="PF26553">
    <property type="entry name" value="PDDEXK_19"/>
    <property type="match status" value="1"/>
</dbReference>
<reference evidence="2" key="1">
    <citation type="submission" date="2013-08" db="EMBL/GenBank/DDBJ databases">
        <authorList>
            <person name="Mendez C."/>
            <person name="Richter M."/>
            <person name="Ferrer M."/>
            <person name="Sanchez J."/>
        </authorList>
    </citation>
    <scope>NUCLEOTIDE SEQUENCE</scope>
</reference>
<dbReference type="SUPFAM" id="SSF47413">
    <property type="entry name" value="lambda repressor-like DNA-binding domains"/>
    <property type="match status" value="1"/>
</dbReference>
<protein>
    <submittedName>
        <fullName evidence="2">Transcriptional regulator, XRE family</fullName>
    </submittedName>
</protein>
<dbReference type="Gene3D" id="1.10.260.40">
    <property type="entry name" value="lambda repressor-like DNA-binding domains"/>
    <property type="match status" value="1"/>
</dbReference>
<reference evidence="2" key="2">
    <citation type="journal article" date="2014" name="ISME J.">
        <title>Microbial stratification in low pH oxic and suboxic macroscopic growths along an acid mine drainage.</title>
        <authorList>
            <person name="Mendez-Garcia C."/>
            <person name="Mesa V."/>
            <person name="Sprenger R.R."/>
            <person name="Richter M."/>
            <person name="Diez M.S."/>
            <person name="Solano J."/>
            <person name="Bargiela R."/>
            <person name="Golyshina O.V."/>
            <person name="Manteca A."/>
            <person name="Ramos J.L."/>
            <person name="Gallego J.R."/>
            <person name="Llorente I."/>
            <person name="Martins Dos Santos V.A."/>
            <person name="Jensen O.N."/>
            <person name="Pelaez A.I."/>
            <person name="Sanchez J."/>
            <person name="Ferrer M."/>
        </authorList>
    </citation>
    <scope>NUCLEOTIDE SEQUENCE</scope>
</reference>
<sequence>MPRTREGRIDRIRSMLERGGFYVADTHGVRPSSFDLAARRDSLLFLLKVLKNIDALGADEAARLLELGRLFPATVLIVGETSGAAELDPGVVYTRYRVPIVTEETLEEYLVKGLPPFLYASPGGIFARIAGERLRSLRDARGLSLGALAVVAGVSRRAIQLYEEGAGAEIDIIERLEEFRRRRPSSSRSTL</sequence>